<dbReference type="OrthoDB" id="9767568at2"/>
<dbReference type="PIRSF" id="PIRSF005355">
    <property type="entry name" value="UBIAD1"/>
    <property type="match status" value="1"/>
</dbReference>
<name>A0A1C3RBX0_9PROT</name>
<dbReference type="GO" id="GO:0042371">
    <property type="term" value="P:vitamin K biosynthetic process"/>
    <property type="evidence" value="ECO:0007669"/>
    <property type="project" value="TreeGrafter"/>
</dbReference>
<dbReference type="NCBIfam" id="TIGR00751">
    <property type="entry name" value="menA"/>
    <property type="match status" value="1"/>
</dbReference>
<dbReference type="GO" id="GO:0005886">
    <property type="term" value="C:plasma membrane"/>
    <property type="evidence" value="ECO:0007669"/>
    <property type="project" value="UniProtKB-SubCell"/>
</dbReference>
<dbReference type="Pfam" id="PF01040">
    <property type="entry name" value="UbiA"/>
    <property type="match status" value="1"/>
</dbReference>
<reference evidence="10 11" key="1">
    <citation type="submission" date="2016-07" db="EMBL/GenBank/DDBJ databases">
        <authorList>
            <person name="Lefevre C.T."/>
        </authorList>
    </citation>
    <scope>NUCLEOTIDE SEQUENCE [LARGE SCALE GENOMIC DNA]</scope>
    <source>
        <strain evidence="10">PR1</strain>
    </source>
</reference>
<gene>
    <name evidence="8" type="primary">menA</name>
    <name evidence="10" type="ORF">MTBPR1_10024</name>
</gene>
<keyword evidence="6 8" id="KW-1133">Transmembrane helix</keyword>
<comment type="subcellular location">
    <subcellularLocation>
        <location evidence="8">Cell membrane</location>
        <topology evidence="8">Multi-pass membrane protein</topology>
    </subcellularLocation>
    <subcellularLocation>
        <location evidence="1">Membrane</location>
        <topology evidence="1">Multi-pass membrane protein</topology>
    </subcellularLocation>
</comment>
<evidence type="ECO:0000256" key="6">
    <source>
        <dbReference type="ARBA" id="ARBA00022989"/>
    </source>
</evidence>
<feature type="transmembrane region" description="Helical" evidence="8">
    <location>
        <begin position="118"/>
        <end position="136"/>
    </location>
</feature>
<keyword evidence="4 8" id="KW-0808">Transferase</keyword>
<evidence type="ECO:0000256" key="3">
    <source>
        <dbReference type="ARBA" id="ARBA00022475"/>
    </source>
</evidence>
<dbReference type="EC" id="2.5.1.74" evidence="8 9"/>
<evidence type="ECO:0000313" key="10">
    <source>
        <dbReference type="EMBL" id="SCA54777.1"/>
    </source>
</evidence>
<feature type="transmembrane region" description="Helical" evidence="8">
    <location>
        <begin position="39"/>
        <end position="58"/>
    </location>
</feature>
<accession>A0A1C3RBX0</accession>
<dbReference type="UniPathway" id="UPA00079">
    <property type="reaction ID" value="UER00168"/>
</dbReference>
<feature type="transmembrane region" description="Helical" evidence="8">
    <location>
        <begin position="174"/>
        <end position="191"/>
    </location>
</feature>
<dbReference type="HAMAP" id="MF_01937">
    <property type="entry name" value="MenA_1"/>
    <property type="match status" value="1"/>
</dbReference>
<dbReference type="InterPro" id="IPR044878">
    <property type="entry name" value="UbiA_sf"/>
</dbReference>
<comment type="pathway">
    <text evidence="8">Quinol/quinone metabolism; menaquinone biosynthesis; menaquinol from 1,4-dihydroxy-2-naphthoate: step 1/2.</text>
</comment>
<dbReference type="Proteomes" id="UP000231658">
    <property type="component" value="Unassembled WGS sequence"/>
</dbReference>
<feature type="transmembrane region" description="Helical" evidence="8">
    <location>
        <begin position="231"/>
        <end position="255"/>
    </location>
</feature>
<sequence length="289" mass="31517">MLLPNVFALWLGIRPKTLSLSVMPILTAWALADFHNMGISYPVLIAIVFGAISIQIATNLFNDAHDYLNGTDQKDRIGPTRITQAGLATATQTRNAAFLFLIIAALSGLYLMIEGGLLIAGIGLVSVLCAYGYSAGPYPISRSPFGELFVFIFFGLIAFNTSYFLLTEIWPEHGIFYGLAIGAPACAILLLNNYRDLENDKIAGRKTLAIVLGEKQAQILYSGLMVLPYPILLSIAPNQFHLTGALITLFALYRFWNITDKSDLNGVLAISALSQIVMCSSLSIALFWQ</sequence>
<dbReference type="AlphaFoldDB" id="A0A1C3RBX0"/>
<dbReference type="InterPro" id="IPR026046">
    <property type="entry name" value="UBIAD1"/>
</dbReference>
<dbReference type="GO" id="GO:0046428">
    <property type="term" value="F:1,4-dihydroxy-2-naphthoate polyprenyltransferase activity"/>
    <property type="evidence" value="ECO:0007669"/>
    <property type="project" value="UniProtKB-UniRule"/>
</dbReference>
<comment type="catalytic activity">
    <reaction evidence="8">
        <text>an all-trans-polyprenyl diphosphate + 1,4-dihydroxy-2-naphthoate + H(+) = a 2-demethylmenaquinol + CO2 + diphosphate</text>
        <dbReference type="Rhea" id="RHEA:26478"/>
        <dbReference type="Rhea" id="RHEA-COMP:9563"/>
        <dbReference type="Rhea" id="RHEA-COMP:9564"/>
        <dbReference type="ChEBI" id="CHEBI:11173"/>
        <dbReference type="ChEBI" id="CHEBI:15378"/>
        <dbReference type="ChEBI" id="CHEBI:16526"/>
        <dbReference type="ChEBI" id="CHEBI:33019"/>
        <dbReference type="ChEBI" id="CHEBI:55437"/>
        <dbReference type="ChEBI" id="CHEBI:58914"/>
        <dbReference type="EC" id="2.5.1.74"/>
    </reaction>
</comment>
<dbReference type="CDD" id="cd13962">
    <property type="entry name" value="PT_UbiA_UBIAD1"/>
    <property type="match status" value="1"/>
</dbReference>
<evidence type="ECO:0000313" key="11">
    <source>
        <dbReference type="Proteomes" id="UP000231658"/>
    </source>
</evidence>
<keyword evidence="3 8" id="KW-1003">Cell membrane</keyword>
<dbReference type="InterPro" id="IPR000537">
    <property type="entry name" value="UbiA_prenyltransferase"/>
</dbReference>
<dbReference type="InterPro" id="IPR004657">
    <property type="entry name" value="MenA"/>
</dbReference>
<evidence type="ECO:0000256" key="5">
    <source>
        <dbReference type="ARBA" id="ARBA00022692"/>
    </source>
</evidence>
<evidence type="ECO:0000256" key="2">
    <source>
        <dbReference type="ARBA" id="ARBA00022428"/>
    </source>
</evidence>
<dbReference type="PANTHER" id="PTHR13929">
    <property type="entry name" value="1,4-DIHYDROXY-2-NAPHTHOATE OCTAPRENYLTRANSFERASE"/>
    <property type="match status" value="1"/>
</dbReference>
<evidence type="ECO:0000256" key="1">
    <source>
        <dbReference type="ARBA" id="ARBA00004141"/>
    </source>
</evidence>
<feature type="transmembrane region" description="Helical" evidence="8">
    <location>
        <begin position="267"/>
        <end position="288"/>
    </location>
</feature>
<evidence type="ECO:0000256" key="9">
    <source>
        <dbReference type="NCBIfam" id="TIGR00751"/>
    </source>
</evidence>
<feature type="transmembrane region" description="Helical" evidence="8">
    <location>
        <begin position="96"/>
        <end position="113"/>
    </location>
</feature>
<comment type="function">
    <text evidence="8">Conversion of 1,4-dihydroxy-2-naphthoate (DHNA) to demethylmenaquinone (DMK).</text>
</comment>
<dbReference type="RefSeq" id="WP_069185526.1">
    <property type="nucleotide sequence ID" value="NZ_FLYE01000001.1"/>
</dbReference>
<dbReference type="STRING" id="1867952.MTBPR1_10024"/>
<keyword evidence="7 8" id="KW-0472">Membrane</keyword>
<organism evidence="10 11">
    <name type="scientific">Candidatus Terasakiella magnetica</name>
    <dbReference type="NCBI Taxonomy" id="1867952"/>
    <lineage>
        <taxon>Bacteria</taxon>
        <taxon>Pseudomonadati</taxon>
        <taxon>Pseudomonadota</taxon>
        <taxon>Alphaproteobacteria</taxon>
        <taxon>Rhodospirillales</taxon>
        <taxon>Terasakiellaceae</taxon>
        <taxon>Terasakiella</taxon>
    </lineage>
</organism>
<protein>
    <recommendedName>
        <fullName evidence="8 9">1,4-dihydroxy-2-naphthoate octaprenyltransferase</fullName>
        <shortName evidence="8">DHNA-octaprenyltransferase</shortName>
        <ecNumber evidence="8 9">2.5.1.74</ecNumber>
    </recommendedName>
</protein>
<keyword evidence="11" id="KW-1185">Reference proteome</keyword>
<evidence type="ECO:0000256" key="7">
    <source>
        <dbReference type="ARBA" id="ARBA00023136"/>
    </source>
</evidence>
<dbReference type="Gene3D" id="1.10.357.140">
    <property type="entry name" value="UbiA prenyltransferase"/>
    <property type="match status" value="1"/>
</dbReference>
<evidence type="ECO:0000256" key="4">
    <source>
        <dbReference type="ARBA" id="ARBA00022679"/>
    </source>
</evidence>
<keyword evidence="5 8" id="KW-0812">Transmembrane</keyword>
<feature type="transmembrane region" description="Helical" evidence="8">
    <location>
        <begin position="148"/>
        <end position="167"/>
    </location>
</feature>
<keyword evidence="2 8" id="KW-0474">Menaquinone biosynthesis</keyword>
<evidence type="ECO:0000256" key="8">
    <source>
        <dbReference type="HAMAP-Rule" id="MF_01937"/>
    </source>
</evidence>
<dbReference type="PANTHER" id="PTHR13929:SF0">
    <property type="entry name" value="UBIA PRENYLTRANSFERASE DOMAIN-CONTAINING PROTEIN 1"/>
    <property type="match status" value="1"/>
</dbReference>
<comment type="similarity">
    <text evidence="8">Belongs to the MenA family. Type 1 subfamily.</text>
</comment>
<proteinExistence type="inferred from homology"/>
<feature type="transmembrane region" description="Helical" evidence="8">
    <location>
        <begin position="6"/>
        <end position="32"/>
    </location>
</feature>
<dbReference type="GO" id="GO:0009234">
    <property type="term" value="P:menaquinone biosynthetic process"/>
    <property type="evidence" value="ECO:0007669"/>
    <property type="project" value="UniProtKB-UniRule"/>
</dbReference>
<dbReference type="EMBL" id="FLYE01000001">
    <property type="protein sequence ID" value="SCA54777.1"/>
    <property type="molecule type" value="Genomic_DNA"/>
</dbReference>